<reference evidence="9" key="1">
    <citation type="journal article" date="2010" name="Genome Biol.">
        <title>Genome sequence of the necrotrophic plant pathogen Pythium ultimum reveals original pathogenicity mechanisms and effector repertoire.</title>
        <authorList>
            <person name="Levesque C.A."/>
            <person name="Brouwer H."/>
            <person name="Cano L."/>
            <person name="Hamilton J.P."/>
            <person name="Holt C."/>
            <person name="Huitema E."/>
            <person name="Raffaele S."/>
            <person name="Robideau G.P."/>
            <person name="Thines M."/>
            <person name="Win J."/>
            <person name="Zerillo M.M."/>
            <person name="Beakes G.W."/>
            <person name="Boore J.L."/>
            <person name="Busam D."/>
            <person name="Dumas B."/>
            <person name="Ferriera S."/>
            <person name="Fuerstenberg S.I."/>
            <person name="Gachon C.M."/>
            <person name="Gaulin E."/>
            <person name="Govers F."/>
            <person name="Grenville-Briggs L."/>
            <person name="Horner N."/>
            <person name="Hostetler J."/>
            <person name="Jiang R.H."/>
            <person name="Johnson J."/>
            <person name="Krajaejun T."/>
            <person name="Lin H."/>
            <person name="Meijer H.J."/>
            <person name="Moore B."/>
            <person name="Morris P."/>
            <person name="Phuntmart V."/>
            <person name="Puiu D."/>
            <person name="Shetty J."/>
            <person name="Stajich J.E."/>
            <person name="Tripathy S."/>
            <person name="Wawra S."/>
            <person name="van West P."/>
            <person name="Whitty B.R."/>
            <person name="Coutinho P.M."/>
            <person name="Henrissat B."/>
            <person name="Martin F."/>
            <person name="Thomas P.D."/>
            <person name="Tyler B.M."/>
            <person name="De Vries R.P."/>
            <person name="Kamoun S."/>
            <person name="Yandell M."/>
            <person name="Tisserat N."/>
            <person name="Buell C.R."/>
        </authorList>
    </citation>
    <scope>NUCLEOTIDE SEQUENCE</scope>
    <source>
        <strain evidence="9">DAOM:BR144</strain>
    </source>
</reference>
<dbReference type="InParanoid" id="K3WV26"/>
<keyword evidence="7" id="KW-0472">Membrane</keyword>
<dbReference type="CDD" id="cd03499">
    <property type="entry name" value="SQR_TypeC_SdhC"/>
    <property type="match status" value="1"/>
</dbReference>
<evidence type="ECO:0000256" key="7">
    <source>
        <dbReference type="ARBA" id="ARBA00023136"/>
    </source>
</evidence>
<dbReference type="GO" id="GO:0006099">
    <property type="term" value="P:tricarboxylic acid cycle"/>
    <property type="evidence" value="ECO:0007669"/>
    <property type="project" value="InterPro"/>
</dbReference>
<reference evidence="9" key="2">
    <citation type="submission" date="2010-04" db="EMBL/GenBank/DDBJ databases">
        <authorList>
            <person name="Buell R."/>
            <person name="Hamilton J."/>
            <person name="Hostetler J."/>
        </authorList>
    </citation>
    <scope>NUCLEOTIDE SEQUENCE [LARGE SCALE GENOMIC DNA]</scope>
    <source>
        <strain evidence="9">DAOM:BR144</strain>
    </source>
</reference>
<evidence type="ECO:0000256" key="4">
    <source>
        <dbReference type="ARBA" id="ARBA00022723"/>
    </source>
</evidence>
<evidence type="ECO:0000256" key="5">
    <source>
        <dbReference type="ARBA" id="ARBA00022989"/>
    </source>
</evidence>
<dbReference type="STRING" id="431595.K3WV26"/>
<keyword evidence="2" id="KW-0349">Heme</keyword>
<dbReference type="VEuPathDB" id="FungiDB:PYU1_G008805"/>
<evidence type="ECO:0000256" key="2">
    <source>
        <dbReference type="ARBA" id="ARBA00022617"/>
    </source>
</evidence>
<dbReference type="PANTHER" id="PTHR10978:SF5">
    <property type="entry name" value="SUCCINATE DEHYDROGENASE CYTOCHROME B560 SUBUNIT, MITOCHONDRIAL"/>
    <property type="match status" value="1"/>
</dbReference>
<dbReference type="GO" id="GO:0046872">
    <property type="term" value="F:metal ion binding"/>
    <property type="evidence" value="ECO:0007669"/>
    <property type="project" value="UniProtKB-KW"/>
</dbReference>
<dbReference type="GO" id="GO:0006121">
    <property type="term" value="P:mitochondrial electron transport, succinate to ubiquinone"/>
    <property type="evidence" value="ECO:0007669"/>
    <property type="project" value="TreeGrafter"/>
</dbReference>
<accession>K3WV26</accession>
<name>K3WV26_GLOUD</name>
<dbReference type="EnsemblProtists" id="PYU1_T008823">
    <property type="protein sequence ID" value="PYU1_T008823"/>
    <property type="gene ID" value="PYU1_G008805"/>
</dbReference>
<dbReference type="SUPFAM" id="SSF81343">
    <property type="entry name" value="Fumarate reductase respiratory complex transmembrane subunits"/>
    <property type="match status" value="1"/>
</dbReference>
<dbReference type="PANTHER" id="PTHR10978">
    <property type="entry name" value="SUCCINATE DEHYDROGENASE CYTOCHROME B560 SUBUNIT"/>
    <property type="match status" value="1"/>
</dbReference>
<evidence type="ECO:0000256" key="3">
    <source>
        <dbReference type="ARBA" id="ARBA00022692"/>
    </source>
</evidence>
<dbReference type="InterPro" id="IPR014314">
    <property type="entry name" value="Succ_DH_cytb556"/>
</dbReference>
<keyword evidence="9" id="KW-1185">Reference proteome</keyword>
<dbReference type="GO" id="GO:0005739">
    <property type="term" value="C:mitochondrion"/>
    <property type="evidence" value="ECO:0007669"/>
    <property type="project" value="GOC"/>
</dbReference>
<dbReference type="Proteomes" id="UP000019132">
    <property type="component" value="Unassembled WGS sequence"/>
</dbReference>
<evidence type="ECO:0000313" key="9">
    <source>
        <dbReference type="Proteomes" id="UP000019132"/>
    </source>
</evidence>
<evidence type="ECO:0000313" key="8">
    <source>
        <dbReference type="EnsemblProtists" id="PYU1_T008823"/>
    </source>
</evidence>
<evidence type="ECO:0000256" key="6">
    <source>
        <dbReference type="ARBA" id="ARBA00023004"/>
    </source>
</evidence>
<dbReference type="GO" id="GO:0009055">
    <property type="term" value="F:electron transfer activity"/>
    <property type="evidence" value="ECO:0007669"/>
    <property type="project" value="InterPro"/>
</dbReference>
<dbReference type="AlphaFoldDB" id="K3WV26"/>
<reference evidence="8" key="3">
    <citation type="submission" date="2015-02" db="UniProtKB">
        <authorList>
            <consortium name="EnsemblProtists"/>
        </authorList>
    </citation>
    <scope>IDENTIFICATION</scope>
    <source>
        <strain evidence="8">DAOM BR144</strain>
    </source>
</reference>
<dbReference type="eggNOG" id="ENOG502S9YU">
    <property type="taxonomic scope" value="Eukaryota"/>
</dbReference>
<keyword evidence="4" id="KW-0479">Metal-binding</keyword>
<keyword evidence="3" id="KW-0812">Transmembrane</keyword>
<sequence>MLEKVLWRAMIGRRELLVVAKPSEASLRHRAAQTSYTEHQTYLGRPLSPSLTVYKQSIPAISSITNRVTGILLSLGFGGASFAACLGFDLPTLIHEMQDAIPGFTYVSKFAVAFPLMYHWLGGARHILCSCN</sequence>
<dbReference type="InterPro" id="IPR000701">
    <property type="entry name" value="SuccDH_FuR_B_TM-su"/>
</dbReference>
<evidence type="ECO:0008006" key="10">
    <source>
        <dbReference type="Google" id="ProtNLM"/>
    </source>
</evidence>
<dbReference type="Gene3D" id="1.20.1300.10">
    <property type="entry name" value="Fumarate reductase/succinate dehydrogenase, transmembrane subunit"/>
    <property type="match status" value="1"/>
</dbReference>
<dbReference type="EMBL" id="GL376558">
    <property type="status" value="NOT_ANNOTATED_CDS"/>
    <property type="molecule type" value="Genomic_DNA"/>
</dbReference>
<protein>
    <recommendedName>
        <fullName evidence="10">Succinate dehydrogenase cytochrome b560 subunit, mitochondrial</fullName>
    </recommendedName>
</protein>
<dbReference type="HOGENOM" id="CLU_1921321_0_0_1"/>
<proteinExistence type="predicted"/>
<dbReference type="Pfam" id="PF01127">
    <property type="entry name" value="Sdh_cyt"/>
    <property type="match status" value="1"/>
</dbReference>
<keyword evidence="5" id="KW-1133">Transmembrane helix</keyword>
<comment type="subcellular location">
    <subcellularLocation>
        <location evidence="1">Membrane</location>
    </subcellularLocation>
</comment>
<keyword evidence="6" id="KW-0408">Iron</keyword>
<evidence type="ECO:0000256" key="1">
    <source>
        <dbReference type="ARBA" id="ARBA00004370"/>
    </source>
</evidence>
<organism evidence="8 9">
    <name type="scientific">Globisporangium ultimum (strain ATCC 200006 / CBS 805.95 / DAOM BR144)</name>
    <name type="common">Pythium ultimum</name>
    <dbReference type="NCBI Taxonomy" id="431595"/>
    <lineage>
        <taxon>Eukaryota</taxon>
        <taxon>Sar</taxon>
        <taxon>Stramenopiles</taxon>
        <taxon>Oomycota</taxon>
        <taxon>Peronosporomycetes</taxon>
        <taxon>Pythiales</taxon>
        <taxon>Pythiaceae</taxon>
        <taxon>Globisporangium</taxon>
    </lineage>
</organism>
<dbReference type="GO" id="GO:0016020">
    <property type="term" value="C:membrane"/>
    <property type="evidence" value="ECO:0007669"/>
    <property type="project" value="UniProtKB-SubCell"/>
</dbReference>
<dbReference type="InterPro" id="IPR034804">
    <property type="entry name" value="SQR/QFR_C/D"/>
</dbReference>